<dbReference type="STRING" id="35608.A0A2U1L1A3"/>
<evidence type="ECO:0000313" key="1">
    <source>
        <dbReference type="EMBL" id="PWA42771.1"/>
    </source>
</evidence>
<dbReference type="EMBL" id="PKPP01012202">
    <property type="protein sequence ID" value="PWA42771.1"/>
    <property type="molecule type" value="Genomic_DNA"/>
</dbReference>
<reference evidence="1 2" key="1">
    <citation type="journal article" date="2018" name="Mol. Plant">
        <title>The genome of Artemisia annua provides insight into the evolution of Asteraceae family and artemisinin biosynthesis.</title>
        <authorList>
            <person name="Shen Q."/>
            <person name="Zhang L."/>
            <person name="Liao Z."/>
            <person name="Wang S."/>
            <person name="Yan T."/>
            <person name="Shi P."/>
            <person name="Liu M."/>
            <person name="Fu X."/>
            <person name="Pan Q."/>
            <person name="Wang Y."/>
            <person name="Lv Z."/>
            <person name="Lu X."/>
            <person name="Zhang F."/>
            <person name="Jiang W."/>
            <person name="Ma Y."/>
            <person name="Chen M."/>
            <person name="Hao X."/>
            <person name="Li L."/>
            <person name="Tang Y."/>
            <person name="Lv G."/>
            <person name="Zhou Y."/>
            <person name="Sun X."/>
            <person name="Brodelius P.E."/>
            <person name="Rose J.K.C."/>
            <person name="Tang K."/>
        </authorList>
    </citation>
    <scope>NUCLEOTIDE SEQUENCE [LARGE SCALE GENOMIC DNA]</scope>
    <source>
        <strain evidence="2">cv. Huhao1</strain>
        <tissue evidence="1">Leaf</tissue>
    </source>
</reference>
<gene>
    <name evidence="1" type="ORF">CTI12_AA541560</name>
</gene>
<dbReference type="Proteomes" id="UP000245207">
    <property type="component" value="Unassembled WGS sequence"/>
</dbReference>
<organism evidence="1 2">
    <name type="scientific">Artemisia annua</name>
    <name type="common">Sweet wormwood</name>
    <dbReference type="NCBI Taxonomy" id="35608"/>
    <lineage>
        <taxon>Eukaryota</taxon>
        <taxon>Viridiplantae</taxon>
        <taxon>Streptophyta</taxon>
        <taxon>Embryophyta</taxon>
        <taxon>Tracheophyta</taxon>
        <taxon>Spermatophyta</taxon>
        <taxon>Magnoliopsida</taxon>
        <taxon>eudicotyledons</taxon>
        <taxon>Gunneridae</taxon>
        <taxon>Pentapetalae</taxon>
        <taxon>asterids</taxon>
        <taxon>campanulids</taxon>
        <taxon>Asterales</taxon>
        <taxon>Asteraceae</taxon>
        <taxon>Asteroideae</taxon>
        <taxon>Anthemideae</taxon>
        <taxon>Artemisiinae</taxon>
        <taxon>Artemisia</taxon>
    </lineage>
</organism>
<dbReference type="OrthoDB" id="421075at2759"/>
<evidence type="ECO:0000313" key="2">
    <source>
        <dbReference type="Proteomes" id="UP000245207"/>
    </source>
</evidence>
<proteinExistence type="predicted"/>
<protein>
    <submittedName>
        <fullName evidence="1">Tetratricopeptide-like helical</fullName>
    </submittedName>
</protein>
<comment type="caution">
    <text evidence="1">The sequence shown here is derived from an EMBL/GenBank/DDBJ whole genome shotgun (WGS) entry which is preliminary data.</text>
</comment>
<keyword evidence="2" id="KW-1185">Reference proteome</keyword>
<name>A0A2U1L1A3_ARTAN</name>
<accession>A0A2U1L1A3</accession>
<sequence>MAYNFIRFSSGYIGREKETLAQNSAAYTRMLGSASWVLPCDPVYGFLEWESLHIYALSLWQLGKNDQALSLVRILAARVKSMEPRLASTSISFICRLLYYISRLEAYGAYCARN</sequence>
<dbReference type="AlphaFoldDB" id="A0A2U1L1A3"/>